<keyword evidence="2" id="KW-0677">Repeat</keyword>
<dbReference type="GO" id="GO:0043161">
    <property type="term" value="P:proteasome-mediated ubiquitin-dependent protein catabolic process"/>
    <property type="evidence" value="ECO:0007669"/>
    <property type="project" value="TreeGrafter"/>
</dbReference>
<evidence type="ECO:0000256" key="6">
    <source>
        <dbReference type="SAM" id="Coils"/>
    </source>
</evidence>
<evidence type="ECO:0000313" key="7">
    <source>
        <dbReference type="EMBL" id="KAJ8948102.1"/>
    </source>
</evidence>
<reference evidence="7" key="1">
    <citation type="journal article" date="2023" name="Insect Mol. Biol.">
        <title>Genome sequencing provides insights into the evolution of gene families encoding plant cell wall-degrading enzymes in longhorned beetles.</title>
        <authorList>
            <person name="Shin N.R."/>
            <person name="Okamura Y."/>
            <person name="Kirsch R."/>
            <person name="Pauchet Y."/>
        </authorList>
    </citation>
    <scope>NUCLEOTIDE SEQUENCE</scope>
    <source>
        <strain evidence="7">AMC_N1</strain>
    </source>
</reference>
<evidence type="ECO:0000256" key="5">
    <source>
        <dbReference type="PROSITE-ProRule" id="PRU00504"/>
    </source>
</evidence>
<dbReference type="InterPro" id="IPR001258">
    <property type="entry name" value="NHL_repeat"/>
</dbReference>
<dbReference type="PANTHER" id="PTHR24104">
    <property type="entry name" value="E3 UBIQUITIN-PROTEIN LIGASE NHLRC1-RELATED"/>
    <property type="match status" value="1"/>
</dbReference>
<evidence type="ECO:0000256" key="2">
    <source>
        <dbReference type="ARBA" id="ARBA00022737"/>
    </source>
</evidence>
<dbReference type="GO" id="GO:0061630">
    <property type="term" value="F:ubiquitin protein ligase activity"/>
    <property type="evidence" value="ECO:0007669"/>
    <property type="project" value="TreeGrafter"/>
</dbReference>
<feature type="repeat" description="NHL" evidence="5">
    <location>
        <begin position="463"/>
        <end position="506"/>
    </location>
</feature>
<dbReference type="Gene3D" id="3.30.40.10">
    <property type="entry name" value="Zinc/RING finger domain, C3HC4 (zinc finger)"/>
    <property type="match status" value="1"/>
</dbReference>
<name>A0AAV8YC65_9CUCU</name>
<keyword evidence="3" id="KW-0863">Zinc-finger</keyword>
<dbReference type="InterPro" id="IPR011042">
    <property type="entry name" value="6-blade_b-propeller_TolB-like"/>
</dbReference>
<comment type="caution">
    <text evidence="7">The sequence shown here is derived from an EMBL/GenBank/DDBJ whole genome shotgun (WGS) entry which is preliminary data.</text>
</comment>
<dbReference type="AlphaFoldDB" id="A0AAV8YC65"/>
<keyword evidence="1" id="KW-0479">Metal-binding</keyword>
<dbReference type="GO" id="GO:0008270">
    <property type="term" value="F:zinc ion binding"/>
    <property type="evidence" value="ECO:0007669"/>
    <property type="project" value="UniProtKB-KW"/>
</dbReference>
<keyword evidence="4" id="KW-0862">Zinc</keyword>
<proteinExistence type="predicted"/>
<organism evidence="7 8">
    <name type="scientific">Aromia moschata</name>
    <dbReference type="NCBI Taxonomy" id="1265417"/>
    <lineage>
        <taxon>Eukaryota</taxon>
        <taxon>Metazoa</taxon>
        <taxon>Ecdysozoa</taxon>
        <taxon>Arthropoda</taxon>
        <taxon>Hexapoda</taxon>
        <taxon>Insecta</taxon>
        <taxon>Pterygota</taxon>
        <taxon>Neoptera</taxon>
        <taxon>Endopterygota</taxon>
        <taxon>Coleoptera</taxon>
        <taxon>Polyphaga</taxon>
        <taxon>Cucujiformia</taxon>
        <taxon>Chrysomeloidea</taxon>
        <taxon>Cerambycidae</taxon>
        <taxon>Cerambycinae</taxon>
        <taxon>Callichromatini</taxon>
        <taxon>Aromia</taxon>
    </lineage>
</organism>
<evidence type="ECO:0000256" key="3">
    <source>
        <dbReference type="ARBA" id="ARBA00022771"/>
    </source>
</evidence>
<dbReference type="CDD" id="cd05819">
    <property type="entry name" value="NHL"/>
    <property type="match status" value="1"/>
</dbReference>
<keyword evidence="8" id="KW-1185">Reference proteome</keyword>
<evidence type="ECO:0000313" key="8">
    <source>
        <dbReference type="Proteomes" id="UP001162162"/>
    </source>
</evidence>
<dbReference type="InterPro" id="IPR050952">
    <property type="entry name" value="TRIM-NHL_E3_ligases"/>
</dbReference>
<dbReference type="SUPFAM" id="SSF101898">
    <property type="entry name" value="NHL repeat"/>
    <property type="match status" value="1"/>
</dbReference>
<dbReference type="PANTHER" id="PTHR24104:SF20">
    <property type="entry name" value="RING-TYPE DOMAIN-CONTAINING PROTEIN"/>
    <property type="match status" value="1"/>
</dbReference>
<evidence type="ECO:0008006" key="9">
    <source>
        <dbReference type="Google" id="ProtNLM"/>
    </source>
</evidence>
<dbReference type="Proteomes" id="UP001162162">
    <property type="component" value="Unassembled WGS sequence"/>
</dbReference>
<dbReference type="GO" id="GO:0000209">
    <property type="term" value="P:protein polyubiquitination"/>
    <property type="evidence" value="ECO:0007669"/>
    <property type="project" value="TreeGrafter"/>
</dbReference>
<accession>A0AAV8YC65</accession>
<evidence type="ECO:0000256" key="4">
    <source>
        <dbReference type="ARBA" id="ARBA00022833"/>
    </source>
</evidence>
<dbReference type="InterPro" id="IPR017907">
    <property type="entry name" value="Znf_RING_CS"/>
</dbReference>
<keyword evidence="6" id="KW-0175">Coiled coil</keyword>
<feature type="coiled-coil region" evidence="6">
    <location>
        <begin position="125"/>
        <end position="181"/>
    </location>
</feature>
<dbReference type="PROSITE" id="PS51125">
    <property type="entry name" value="NHL"/>
    <property type="match status" value="2"/>
</dbReference>
<dbReference type="InterPro" id="IPR013083">
    <property type="entry name" value="Znf_RING/FYVE/PHD"/>
</dbReference>
<feature type="repeat" description="NHL" evidence="5">
    <location>
        <begin position="381"/>
        <end position="413"/>
    </location>
</feature>
<dbReference type="EMBL" id="JAPWTK010000144">
    <property type="protein sequence ID" value="KAJ8948102.1"/>
    <property type="molecule type" value="Genomic_DNA"/>
</dbReference>
<evidence type="ECO:0000256" key="1">
    <source>
        <dbReference type="ARBA" id="ARBA00022723"/>
    </source>
</evidence>
<gene>
    <name evidence="7" type="ORF">NQ318_008455</name>
</gene>
<protein>
    <recommendedName>
        <fullName evidence="9">RING-type domain-containing protein</fullName>
    </recommendedName>
</protein>
<dbReference type="Pfam" id="PF01436">
    <property type="entry name" value="NHL"/>
    <property type="match status" value="1"/>
</dbReference>
<dbReference type="Gene3D" id="2.120.10.30">
    <property type="entry name" value="TolB, C-terminal domain"/>
    <property type="match status" value="1"/>
</dbReference>
<sequence length="546" mass="61389">MLVCQHTFCLKCLNTLLVAKNLTFKHEPSSSDKMKMAVSSEIKSFNCPLCQQEIALEKGIDSLENLPKNLYIDSLLKLLSGSQSPSSPKNKDYRCVKCETVSQQQQHVCQHCMQVFCEICWNGHISELDSNLSLLVKQINESESRLRYKADNFNNRCDKLNDTIKETVEQKIQNIHKMEKRAFDEVTSLKEQGTVRYENINARILELKDKIQYNINEGRNGNKITMYMNLHRETAKLLNEIYHYAEARIIFDPETFCLDQDTEGIYNEIEDNNGSAKTADVENPFESVSAMVKHYKARSFVPKLLWTKCPRPGGIGIPPWDDSKIYIAATDSHNVIILDRAKFKLVGRINNPEMICPTGLAFSKARKEIFVGEYLQSLWSHKLRSPEGIAMGPNGELIICDTGNDRVLIINAESGELVSAIGYGGSKTRLSVPTSVAVYGANIIVADTGNHRIKTFNMKGELLSEFGSLGRNQSQFRSAEVVAVDCLGFIFVGDAGNARIQVFHPDGTLVKIFGSREGFGWVSGIYITPELDIITTDSKTRTLRIF</sequence>
<dbReference type="PROSITE" id="PS00518">
    <property type="entry name" value="ZF_RING_1"/>
    <property type="match status" value="1"/>
</dbReference>